<accession>A0A371XI55</accession>
<dbReference type="RefSeq" id="WP_116622669.1">
    <property type="nucleotide sequence ID" value="NZ_QURN01000003.1"/>
</dbReference>
<evidence type="ECO:0000313" key="4">
    <source>
        <dbReference type="Proteomes" id="UP000262379"/>
    </source>
</evidence>
<dbReference type="SMART" id="SM01080">
    <property type="entry name" value="CHASE2"/>
    <property type="match status" value="1"/>
</dbReference>
<dbReference type="InterPro" id="IPR001054">
    <property type="entry name" value="A/G_cyclase"/>
</dbReference>
<dbReference type="InterPro" id="IPR007890">
    <property type="entry name" value="CHASE2"/>
</dbReference>
<dbReference type="PROSITE" id="PS50125">
    <property type="entry name" value="GUANYLATE_CYCLASE_2"/>
    <property type="match status" value="1"/>
</dbReference>
<sequence length="660" mass="70884">MEARPWWTRLAGFRTGRPSAQNRGRGLGLTALLAGLIIALVSQTGPWRLLDERSFDYLSTTLAPKRPDNGPIIVAIDEPSLAEIGKQWPWPRDLHAKLVTALRSAGAKAIGLDIIFAEPSTPEADGALAAAMGPDVVLASDITILETPQASQMLRTEPLPELTAGGARSGVASIVLDRDGAIRRIPTYDHSFANTLLGQNRTVPDTSLIQTYGPARTYPTVSYYQALDPASFLPPDFFRGRTVVVGLSMQAAPKMDAGGADAYATSWSARTGTLVSGAEIQATVFDNLASGQFIRSAPLWAAIAATFASAALAALMAWPGTSWRTFVVALAGFAGLIAGSFILLRFGRIFVPPAAPAFAFAAVSLAQGARDYAAERRLRREITRAFSQYLSPELVRQLTHDPSKLKLGGERRTLSILFCDVRGFTTISEQMKDSPERLTALVNRLLNPLSDAVVNAGGTIDKYIGDCIMAFWNAPLDDPDHAAHAVQAALAMLTALDRLNAELAAEAAERGEQALALKIGVGINTGDCVVGNMGSEKRFDYSALGDAVNLASRLEGQTKNYGVSILLGSETARLAGAKMPVIELDRVAVKGKTELATVSTVLSAAPSAEVKKAHEAFLSDNYAGRVQKAIARLHWLEEQIPELRGYYLRQRRHLLENNRD</sequence>
<dbReference type="Pfam" id="PF00211">
    <property type="entry name" value="Guanylate_cyc"/>
    <property type="match status" value="1"/>
</dbReference>
<dbReference type="SMART" id="SM00044">
    <property type="entry name" value="CYCc"/>
    <property type="match status" value="1"/>
</dbReference>
<dbReference type="GO" id="GO:0004016">
    <property type="term" value="F:adenylate cyclase activity"/>
    <property type="evidence" value="ECO:0007669"/>
    <property type="project" value="UniProtKB-ARBA"/>
</dbReference>
<feature type="transmembrane region" description="Helical" evidence="1">
    <location>
        <begin position="299"/>
        <end position="318"/>
    </location>
</feature>
<evidence type="ECO:0000259" key="2">
    <source>
        <dbReference type="PROSITE" id="PS50125"/>
    </source>
</evidence>
<organism evidence="3 4">
    <name type="scientific">Mesorhizobium denitrificans</name>
    <dbReference type="NCBI Taxonomy" id="2294114"/>
    <lineage>
        <taxon>Bacteria</taxon>
        <taxon>Pseudomonadati</taxon>
        <taxon>Pseudomonadota</taxon>
        <taxon>Alphaproteobacteria</taxon>
        <taxon>Hyphomicrobiales</taxon>
        <taxon>Phyllobacteriaceae</taxon>
        <taxon>Mesorhizobium</taxon>
    </lineage>
</organism>
<dbReference type="InterPro" id="IPR029787">
    <property type="entry name" value="Nucleotide_cyclase"/>
</dbReference>
<evidence type="ECO:0000256" key="1">
    <source>
        <dbReference type="SAM" id="Phobius"/>
    </source>
</evidence>
<proteinExistence type="predicted"/>
<dbReference type="EMBL" id="QURN01000003">
    <property type="protein sequence ID" value="RFC68901.1"/>
    <property type="molecule type" value="Genomic_DNA"/>
</dbReference>
<dbReference type="AlphaFoldDB" id="A0A371XI55"/>
<protein>
    <submittedName>
        <fullName evidence="3">Adenylate/guanylate cyclase domain-containing protein</fullName>
    </submittedName>
</protein>
<dbReference type="GO" id="GO:0035556">
    <property type="term" value="P:intracellular signal transduction"/>
    <property type="evidence" value="ECO:0007669"/>
    <property type="project" value="InterPro"/>
</dbReference>
<keyword evidence="1" id="KW-1133">Transmembrane helix</keyword>
<evidence type="ECO:0000313" key="3">
    <source>
        <dbReference type="EMBL" id="RFC68901.1"/>
    </source>
</evidence>
<gene>
    <name evidence="3" type="ORF">DY251_04580</name>
</gene>
<dbReference type="InterPro" id="IPR050697">
    <property type="entry name" value="Adenylyl/Guanylyl_Cyclase_3/4"/>
</dbReference>
<dbReference type="CDD" id="cd07302">
    <property type="entry name" value="CHD"/>
    <property type="match status" value="1"/>
</dbReference>
<name>A0A371XI55_9HYPH</name>
<dbReference type="GO" id="GO:0006171">
    <property type="term" value="P:cAMP biosynthetic process"/>
    <property type="evidence" value="ECO:0007669"/>
    <property type="project" value="TreeGrafter"/>
</dbReference>
<dbReference type="PANTHER" id="PTHR43081">
    <property type="entry name" value="ADENYLATE CYCLASE, TERMINAL-DIFFERENTIATION SPECIFIC-RELATED"/>
    <property type="match status" value="1"/>
</dbReference>
<dbReference type="Pfam" id="PF05226">
    <property type="entry name" value="CHASE2"/>
    <property type="match status" value="1"/>
</dbReference>
<keyword evidence="4" id="KW-1185">Reference proteome</keyword>
<feature type="domain" description="Guanylate cyclase" evidence="2">
    <location>
        <begin position="415"/>
        <end position="555"/>
    </location>
</feature>
<dbReference type="Gene3D" id="3.30.70.1230">
    <property type="entry name" value="Nucleotide cyclase"/>
    <property type="match status" value="1"/>
</dbReference>
<keyword evidence="1" id="KW-0472">Membrane</keyword>
<dbReference type="SUPFAM" id="SSF55073">
    <property type="entry name" value="Nucleotide cyclase"/>
    <property type="match status" value="1"/>
</dbReference>
<comment type="caution">
    <text evidence="3">The sequence shown here is derived from an EMBL/GenBank/DDBJ whole genome shotgun (WGS) entry which is preliminary data.</text>
</comment>
<reference evidence="4" key="1">
    <citation type="submission" date="2018-08" db="EMBL/GenBank/DDBJ databases">
        <authorList>
            <person name="Im W.T."/>
        </authorList>
    </citation>
    <scope>NUCLEOTIDE SEQUENCE [LARGE SCALE GENOMIC DNA]</scope>
    <source>
        <strain evidence="4">LA-28</strain>
    </source>
</reference>
<dbReference type="PANTHER" id="PTHR43081:SF1">
    <property type="entry name" value="ADENYLATE CYCLASE, TERMINAL-DIFFERENTIATION SPECIFIC"/>
    <property type="match status" value="1"/>
</dbReference>
<keyword evidence="1" id="KW-0812">Transmembrane</keyword>
<feature type="transmembrane region" description="Helical" evidence="1">
    <location>
        <begin position="325"/>
        <end position="344"/>
    </location>
</feature>
<dbReference type="Proteomes" id="UP000262379">
    <property type="component" value="Unassembled WGS sequence"/>
</dbReference>